<dbReference type="Pfam" id="PF02581">
    <property type="entry name" value="TMP-TENI"/>
    <property type="match status" value="1"/>
</dbReference>
<dbReference type="Proteomes" id="UP001162834">
    <property type="component" value="Chromosome"/>
</dbReference>
<name>A0A9E6XSJ5_9ACTN</name>
<feature type="binding site" evidence="10">
    <location>
        <begin position="41"/>
        <end position="45"/>
    </location>
    <ligand>
        <name>4-amino-2-methyl-5-(diphosphooxymethyl)pyrimidine</name>
        <dbReference type="ChEBI" id="CHEBI:57841"/>
    </ligand>
</feature>
<evidence type="ECO:0000259" key="13">
    <source>
        <dbReference type="Pfam" id="PF02581"/>
    </source>
</evidence>
<evidence type="ECO:0000256" key="10">
    <source>
        <dbReference type="HAMAP-Rule" id="MF_00097"/>
    </source>
</evidence>
<dbReference type="InterPro" id="IPR013785">
    <property type="entry name" value="Aldolase_TIM"/>
</dbReference>
<accession>A0A9E6XSJ5</accession>
<dbReference type="CDD" id="cd00564">
    <property type="entry name" value="TMP_TenI"/>
    <property type="match status" value="1"/>
</dbReference>
<evidence type="ECO:0000256" key="1">
    <source>
        <dbReference type="ARBA" id="ARBA00003814"/>
    </source>
</evidence>
<dbReference type="GO" id="GO:0005737">
    <property type="term" value="C:cytoplasm"/>
    <property type="evidence" value="ECO:0007669"/>
    <property type="project" value="TreeGrafter"/>
</dbReference>
<feature type="binding site" evidence="10">
    <location>
        <begin position="135"/>
        <end position="137"/>
    </location>
    <ligand>
        <name>2-[(2R,5Z)-2-carboxy-4-methylthiazol-5(2H)-ylidene]ethyl phosphate</name>
        <dbReference type="ChEBI" id="CHEBI:62899"/>
    </ligand>
</feature>
<dbReference type="InterPro" id="IPR034291">
    <property type="entry name" value="TMP_synthase"/>
</dbReference>
<comment type="function">
    <text evidence="1 10">Condenses 4-methyl-5-(beta-hydroxyethyl)thiazole monophosphate (THZ-P) and 2-methyl-4-amino-5-hydroxymethyl pyrimidine pyrophosphate (HMP-PP) to form thiamine monophosphate (TMP).</text>
</comment>
<feature type="binding site" evidence="10">
    <location>
        <position position="74"/>
    </location>
    <ligand>
        <name>Mg(2+)</name>
        <dbReference type="ChEBI" id="CHEBI:18420"/>
    </ligand>
</feature>
<evidence type="ECO:0000313" key="15">
    <source>
        <dbReference type="Proteomes" id="UP001162834"/>
    </source>
</evidence>
<comment type="catalytic activity">
    <reaction evidence="8 10 11">
        <text>2-(2-carboxy-4-methylthiazol-5-yl)ethyl phosphate + 4-amino-2-methyl-5-(diphosphooxymethyl)pyrimidine + 2 H(+) = thiamine phosphate + CO2 + diphosphate</text>
        <dbReference type="Rhea" id="RHEA:47848"/>
        <dbReference type="ChEBI" id="CHEBI:15378"/>
        <dbReference type="ChEBI" id="CHEBI:16526"/>
        <dbReference type="ChEBI" id="CHEBI:33019"/>
        <dbReference type="ChEBI" id="CHEBI:37575"/>
        <dbReference type="ChEBI" id="CHEBI:57841"/>
        <dbReference type="ChEBI" id="CHEBI:62890"/>
        <dbReference type="EC" id="2.5.1.3"/>
    </reaction>
</comment>
<feature type="domain" description="Thiamine phosphate synthase/TenI" evidence="13">
    <location>
        <begin position="12"/>
        <end position="188"/>
    </location>
</feature>
<proteinExistence type="inferred from homology"/>
<dbReference type="KEGG" id="sbae:DSM104329_00306"/>
<evidence type="ECO:0000256" key="7">
    <source>
        <dbReference type="ARBA" id="ARBA00047334"/>
    </source>
</evidence>
<dbReference type="PANTHER" id="PTHR20857">
    <property type="entry name" value="THIAMINE-PHOSPHATE PYROPHOSPHORYLASE"/>
    <property type="match status" value="1"/>
</dbReference>
<evidence type="ECO:0000256" key="9">
    <source>
        <dbReference type="ARBA" id="ARBA00047883"/>
    </source>
</evidence>
<evidence type="ECO:0000256" key="11">
    <source>
        <dbReference type="RuleBase" id="RU003826"/>
    </source>
</evidence>
<comment type="cofactor">
    <cofactor evidence="10">
        <name>Mg(2+)</name>
        <dbReference type="ChEBI" id="CHEBI:18420"/>
    </cofactor>
    <text evidence="10">Binds 1 Mg(2+) ion per subunit.</text>
</comment>
<comment type="pathway">
    <text evidence="2 10 12">Cofactor biosynthesis; thiamine diphosphate biosynthesis; thiamine phosphate from 4-amino-2-methyl-5-diphosphomethylpyrimidine and 4-methyl-5-(2-phosphoethyl)-thiazole: step 1/1.</text>
</comment>
<comment type="similarity">
    <text evidence="10 11">Belongs to the thiamine-phosphate synthase family.</text>
</comment>
<feature type="binding site" evidence="10">
    <location>
        <position position="165"/>
    </location>
    <ligand>
        <name>2-[(2R,5Z)-2-carboxy-4-methylthiazol-5(2H)-ylidene]ethyl phosphate</name>
        <dbReference type="ChEBI" id="CHEBI:62899"/>
    </ligand>
</feature>
<reference evidence="14" key="1">
    <citation type="journal article" date="2022" name="Int. J. Syst. Evol. Microbiol.">
        <title>Pseudomonas aegrilactucae sp. nov. and Pseudomonas morbosilactucae sp. nov., pathogens causing bacterial rot of lettuce in Japan.</title>
        <authorList>
            <person name="Sawada H."/>
            <person name="Fujikawa T."/>
            <person name="Satou M."/>
        </authorList>
    </citation>
    <scope>NUCLEOTIDE SEQUENCE</scope>
    <source>
        <strain evidence="14">0166_1</strain>
    </source>
</reference>
<evidence type="ECO:0000313" key="14">
    <source>
        <dbReference type="EMBL" id="UGS33939.1"/>
    </source>
</evidence>
<feature type="binding site" evidence="10">
    <location>
        <position position="93"/>
    </location>
    <ligand>
        <name>Mg(2+)</name>
        <dbReference type="ChEBI" id="CHEBI:18420"/>
    </ligand>
</feature>
<evidence type="ECO:0000256" key="6">
    <source>
        <dbReference type="ARBA" id="ARBA00022977"/>
    </source>
</evidence>
<dbReference type="AlphaFoldDB" id="A0A9E6XSJ5"/>
<evidence type="ECO:0000256" key="5">
    <source>
        <dbReference type="ARBA" id="ARBA00022842"/>
    </source>
</evidence>
<dbReference type="EC" id="2.5.1.3" evidence="10"/>
<keyword evidence="15" id="KW-1185">Reference proteome</keyword>
<dbReference type="GO" id="GO:0000287">
    <property type="term" value="F:magnesium ion binding"/>
    <property type="evidence" value="ECO:0007669"/>
    <property type="project" value="UniProtKB-UniRule"/>
</dbReference>
<dbReference type="SUPFAM" id="SSF51391">
    <property type="entry name" value="Thiamin phosphate synthase"/>
    <property type="match status" value="1"/>
</dbReference>
<comment type="catalytic activity">
    <reaction evidence="7 10 11">
        <text>4-methyl-5-(2-phosphooxyethyl)-thiazole + 4-amino-2-methyl-5-(diphosphooxymethyl)pyrimidine + H(+) = thiamine phosphate + diphosphate</text>
        <dbReference type="Rhea" id="RHEA:22328"/>
        <dbReference type="ChEBI" id="CHEBI:15378"/>
        <dbReference type="ChEBI" id="CHEBI:33019"/>
        <dbReference type="ChEBI" id="CHEBI:37575"/>
        <dbReference type="ChEBI" id="CHEBI:57841"/>
        <dbReference type="ChEBI" id="CHEBI:58296"/>
        <dbReference type="EC" id="2.5.1.3"/>
    </reaction>
</comment>
<evidence type="ECO:0000256" key="4">
    <source>
        <dbReference type="ARBA" id="ARBA00022723"/>
    </source>
</evidence>
<feature type="binding site" evidence="10">
    <location>
        <position position="138"/>
    </location>
    <ligand>
        <name>4-amino-2-methyl-5-(diphosphooxymethyl)pyrimidine</name>
        <dbReference type="ChEBI" id="CHEBI:57841"/>
    </ligand>
</feature>
<dbReference type="NCBIfam" id="TIGR00693">
    <property type="entry name" value="thiE"/>
    <property type="match status" value="1"/>
</dbReference>
<evidence type="ECO:0000256" key="8">
    <source>
        <dbReference type="ARBA" id="ARBA00047851"/>
    </source>
</evidence>
<keyword evidence="4 10" id="KW-0479">Metal-binding</keyword>
<dbReference type="GO" id="GO:0004789">
    <property type="term" value="F:thiamine-phosphate diphosphorylase activity"/>
    <property type="evidence" value="ECO:0007669"/>
    <property type="project" value="UniProtKB-UniRule"/>
</dbReference>
<dbReference type="HAMAP" id="MF_00097">
    <property type="entry name" value="TMP_synthase"/>
    <property type="match status" value="1"/>
</dbReference>
<evidence type="ECO:0000256" key="3">
    <source>
        <dbReference type="ARBA" id="ARBA00022679"/>
    </source>
</evidence>
<keyword evidence="3 10" id="KW-0808">Transferase</keyword>
<dbReference type="GO" id="GO:0009228">
    <property type="term" value="P:thiamine biosynthetic process"/>
    <property type="evidence" value="ECO:0007669"/>
    <property type="project" value="UniProtKB-KW"/>
</dbReference>
<keyword evidence="5 10" id="KW-0460">Magnesium</keyword>
<sequence length="218" mass="22449">MDRRARLQTARLYLIASDRPGGRPLADVLGPALEGGVDLFQLRCKDAADETVLAASEVARELCAAAGALFFVNDRPDLAAAAGADGVHVGQDDMPVSRARQIVGADRLVGLSTHAPAEVDAADADLIGVGPVHATPTKAGRPAVGLELVRHAAAHARVPWFAIGGIDEDNAAAVIGAGAARISVVRAIADAPDPRAAAYRLRRMVETVALHHGPAHAA</sequence>
<dbReference type="Gene3D" id="3.20.20.70">
    <property type="entry name" value="Aldolase class I"/>
    <property type="match status" value="1"/>
</dbReference>
<dbReference type="GO" id="GO:0009229">
    <property type="term" value="P:thiamine diphosphate biosynthetic process"/>
    <property type="evidence" value="ECO:0007669"/>
    <property type="project" value="UniProtKB-UniRule"/>
</dbReference>
<keyword evidence="6 10" id="KW-0784">Thiamine biosynthesis</keyword>
<comment type="catalytic activity">
    <reaction evidence="9 10 11">
        <text>2-[(2R,5Z)-2-carboxy-4-methylthiazol-5(2H)-ylidene]ethyl phosphate + 4-amino-2-methyl-5-(diphosphooxymethyl)pyrimidine + 2 H(+) = thiamine phosphate + CO2 + diphosphate</text>
        <dbReference type="Rhea" id="RHEA:47844"/>
        <dbReference type="ChEBI" id="CHEBI:15378"/>
        <dbReference type="ChEBI" id="CHEBI:16526"/>
        <dbReference type="ChEBI" id="CHEBI:33019"/>
        <dbReference type="ChEBI" id="CHEBI:37575"/>
        <dbReference type="ChEBI" id="CHEBI:57841"/>
        <dbReference type="ChEBI" id="CHEBI:62899"/>
        <dbReference type="EC" id="2.5.1.3"/>
    </reaction>
</comment>
<feature type="binding site" evidence="10">
    <location>
        <position position="112"/>
    </location>
    <ligand>
        <name>4-amino-2-methyl-5-(diphosphooxymethyl)pyrimidine</name>
        <dbReference type="ChEBI" id="CHEBI:57841"/>
    </ligand>
</feature>
<feature type="binding site" evidence="10">
    <location>
        <position position="73"/>
    </location>
    <ligand>
        <name>4-amino-2-methyl-5-(diphosphooxymethyl)pyrimidine</name>
        <dbReference type="ChEBI" id="CHEBI:57841"/>
    </ligand>
</feature>
<evidence type="ECO:0000256" key="2">
    <source>
        <dbReference type="ARBA" id="ARBA00005165"/>
    </source>
</evidence>
<protein>
    <recommendedName>
        <fullName evidence="10">Thiamine-phosphate synthase</fullName>
        <shortName evidence="10">TP synthase</shortName>
        <shortName evidence="10">TPS</shortName>
        <ecNumber evidence="10">2.5.1.3</ecNumber>
    </recommendedName>
    <alternativeName>
        <fullName evidence="10">Thiamine-phosphate pyrophosphorylase</fullName>
        <shortName evidence="10">TMP pyrophosphorylase</shortName>
        <shortName evidence="10">TMP-PPase</shortName>
    </alternativeName>
</protein>
<gene>
    <name evidence="10 14" type="primary">thiE</name>
    <name evidence="14" type="ORF">DSM104329_00306</name>
</gene>
<organism evidence="14 15">
    <name type="scientific">Capillimicrobium parvum</name>
    <dbReference type="NCBI Taxonomy" id="2884022"/>
    <lineage>
        <taxon>Bacteria</taxon>
        <taxon>Bacillati</taxon>
        <taxon>Actinomycetota</taxon>
        <taxon>Thermoleophilia</taxon>
        <taxon>Solirubrobacterales</taxon>
        <taxon>Capillimicrobiaceae</taxon>
        <taxon>Capillimicrobium</taxon>
    </lineage>
</organism>
<dbReference type="EMBL" id="CP087164">
    <property type="protein sequence ID" value="UGS33939.1"/>
    <property type="molecule type" value="Genomic_DNA"/>
</dbReference>
<dbReference type="PANTHER" id="PTHR20857:SF15">
    <property type="entry name" value="THIAMINE-PHOSPHATE SYNTHASE"/>
    <property type="match status" value="1"/>
</dbReference>
<dbReference type="InterPro" id="IPR036206">
    <property type="entry name" value="ThiamineP_synth_sf"/>
</dbReference>
<dbReference type="InterPro" id="IPR022998">
    <property type="entry name" value="ThiamineP_synth_TenI"/>
</dbReference>
<comment type="caution">
    <text evidence="10">Lacks conserved residue(s) required for the propagation of feature annotation.</text>
</comment>
<evidence type="ECO:0000256" key="12">
    <source>
        <dbReference type="RuleBase" id="RU004253"/>
    </source>
</evidence>
<dbReference type="RefSeq" id="WP_259313627.1">
    <property type="nucleotide sequence ID" value="NZ_CP087164.1"/>
</dbReference>